<evidence type="ECO:0000313" key="2">
    <source>
        <dbReference type="Proteomes" id="UP001497680"/>
    </source>
</evidence>
<keyword evidence="2" id="KW-1185">Reference proteome</keyword>
<gene>
    <name evidence="1" type="ORF">F4821DRAFT_15406</name>
</gene>
<accession>A0ACC0CNT2</accession>
<comment type="caution">
    <text evidence="1">The sequence shown here is derived from an EMBL/GenBank/DDBJ whole genome shotgun (WGS) entry which is preliminary data.</text>
</comment>
<name>A0ACC0CNT2_9PEZI</name>
<evidence type="ECO:0000313" key="1">
    <source>
        <dbReference type="EMBL" id="KAI6082015.1"/>
    </source>
</evidence>
<dbReference type="EMBL" id="MU394381">
    <property type="protein sequence ID" value="KAI6082015.1"/>
    <property type="molecule type" value="Genomic_DNA"/>
</dbReference>
<protein>
    <submittedName>
        <fullName evidence="1">NAD(P)-binding protein</fullName>
    </submittedName>
</protein>
<reference evidence="1 2" key="1">
    <citation type="journal article" date="2022" name="New Phytol.">
        <title>Ecological generalism drives hyperdiversity of secondary metabolite gene clusters in xylarialean endophytes.</title>
        <authorList>
            <person name="Franco M.E.E."/>
            <person name="Wisecaver J.H."/>
            <person name="Arnold A.E."/>
            <person name="Ju Y.M."/>
            <person name="Slot J.C."/>
            <person name="Ahrendt S."/>
            <person name="Moore L.P."/>
            <person name="Eastman K.E."/>
            <person name="Scott K."/>
            <person name="Konkel Z."/>
            <person name="Mondo S.J."/>
            <person name="Kuo A."/>
            <person name="Hayes R.D."/>
            <person name="Haridas S."/>
            <person name="Andreopoulos B."/>
            <person name="Riley R."/>
            <person name="LaButti K."/>
            <person name="Pangilinan J."/>
            <person name="Lipzen A."/>
            <person name="Amirebrahimi M."/>
            <person name="Yan J."/>
            <person name="Adam C."/>
            <person name="Keymanesh K."/>
            <person name="Ng V."/>
            <person name="Louie K."/>
            <person name="Northen T."/>
            <person name="Drula E."/>
            <person name="Henrissat B."/>
            <person name="Hsieh H.M."/>
            <person name="Youens-Clark K."/>
            <person name="Lutzoni F."/>
            <person name="Miadlikowska J."/>
            <person name="Eastwood D.C."/>
            <person name="Hamelin R.C."/>
            <person name="Grigoriev I.V."/>
            <person name="U'Ren J.M."/>
        </authorList>
    </citation>
    <scope>NUCLEOTIDE SEQUENCE [LARGE SCALE GENOMIC DNA]</scope>
    <source>
        <strain evidence="1 2">ER1909</strain>
    </source>
</reference>
<sequence>MASFSKLWSLITQFWPPRPRFTDADISKDSQVGRVFIVTGGNTGIGYELCRILYGTGATVYMATRSKERAEASIQSIKSSYEESVVTTGQLNFLHLDLGDLDYVRDAARRFANAENKLDVLWNNAGIGPNAVENGVRTAQDLELFIGIHCVGALLLAELLLPQLRTATSSALPSRVVWLTSILVDTSAPRDGIDFTVLETGTRDQTTNYAASKAGAWVLGREFGRRHAPEGILSVVMNPGNLDAGSFKGTPPFAMFMMRMLWLQKPVYGAYTELFAGLSPDVTRDTNVKYIFPWGRLVPDSSVVRQDILNAAESKDMGGLGYGEKLWEWCEIKWKLAE</sequence>
<organism evidence="1 2">
    <name type="scientific">Hypoxylon rubiginosum</name>
    <dbReference type="NCBI Taxonomy" id="110542"/>
    <lineage>
        <taxon>Eukaryota</taxon>
        <taxon>Fungi</taxon>
        <taxon>Dikarya</taxon>
        <taxon>Ascomycota</taxon>
        <taxon>Pezizomycotina</taxon>
        <taxon>Sordariomycetes</taxon>
        <taxon>Xylariomycetidae</taxon>
        <taxon>Xylariales</taxon>
        <taxon>Hypoxylaceae</taxon>
        <taxon>Hypoxylon</taxon>
    </lineage>
</organism>
<dbReference type="Proteomes" id="UP001497680">
    <property type="component" value="Unassembled WGS sequence"/>
</dbReference>
<proteinExistence type="predicted"/>